<evidence type="ECO:0000313" key="3">
    <source>
        <dbReference type="Proteomes" id="UP000254866"/>
    </source>
</evidence>
<gene>
    <name evidence="2" type="ORF">BP5553_06177</name>
</gene>
<dbReference type="OrthoDB" id="1896086at2759"/>
<evidence type="ECO:0000256" key="1">
    <source>
        <dbReference type="SAM" id="SignalP"/>
    </source>
</evidence>
<proteinExistence type="predicted"/>
<organism evidence="2 3">
    <name type="scientific">Venustampulla echinocandica</name>
    <dbReference type="NCBI Taxonomy" id="2656787"/>
    <lineage>
        <taxon>Eukaryota</taxon>
        <taxon>Fungi</taxon>
        <taxon>Dikarya</taxon>
        <taxon>Ascomycota</taxon>
        <taxon>Pezizomycotina</taxon>
        <taxon>Leotiomycetes</taxon>
        <taxon>Helotiales</taxon>
        <taxon>Pleuroascaceae</taxon>
        <taxon>Venustampulla</taxon>
    </lineage>
</organism>
<sequence length="296" mass="31918">MKFSNTLGLLGLGAVVVALPADITERADQPCYPQTMDKGKAYRECPKKFAVDKDGHCAEALQNMETAVRGCLGYCEKKITASYGPEVPFNQGVCQSDTTCSISAGQSVTVTNSYSLTGGVTVGTKRDESSLFERQAAAAGLPSLSAAVNLGASYSWSEAVAYTVASTMTKNLDKDTCGYWTFIPYIMQTCGVMTSSKQLSSGANPINPARCEMKNFKDTKDYCVSFPFKDKKGFADGEIVFVYVDCETQKPKTTGQDNAYNWPGVRPMTQKEKEADALEKVKLATLAMMIGKGKGN</sequence>
<comment type="caution">
    <text evidence="2">The sequence shown here is derived from an EMBL/GenBank/DDBJ whole genome shotgun (WGS) entry which is preliminary data.</text>
</comment>
<keyword evidence="1" id="KW-0732">Signal</keyword>
<dbReference type="Proteomes" id="UP000254866">
    <property type="component" value="Unassembled WGS sequence"/>
</dbReference>
<reference evidence="2 3" key="1">
    <citation type="journal article" date="2018" name="IMA Fungus">
        <title>IMA Genome-F 9: Draft genome sequence of Annulohypoxylon stygium, Aspergillus mulundensis, Berkeleyomyces basicola (syn. Thielaviopsis basicola), Ceratocystis smalleyi, two Cercospora beticola strains, Coleophoma cylindrospora, Fusarium fracticaudum, Phialophora cf. hyalina, and Morchella septimelata.</title>
        <authorList>
            <person name="Wingfield B.D."/>
            <person name="Bills G.F."/>
            <person name="Dong Y."/>
            <person name="Huang W."/>
            <person name="Nel W.J."/>
            <person name="Swalarsk-Parry B.S."/>
            <person name="Vaghefi N."/>
            <person name="Wilken P.M."/>
            <person name="An Z."/>
            <person name="de Beer Z.W."/>
            <person name="De Vos L."/>
            <person name="Chen L."/>
            <person name="Duong T.A."/>
            <person name="Gao Y."/>
            <person name="Hammerbacher A."/>
            <person name="Kikkert J.R."/>
            <person name="Li Y."/>
            <person name="Li H."/>
            <person name="Li K."/>
            <person name="Li Q."/>
            <person name="Liu X."/>
            <person name="Ma X."/>
            <person name="Naidoo K."/>
            <person name="Pethybridge S.J."/>
            <person name="Sun J."/>
            <person name="Steenkamp E.T."/>
            <person name="van der Nest M.A."/>
            <person name="van Wyk S."/>
            <person name="Wingfield M.J."/>
            <person name="Xiong C."/>
            <person name="Yue Q."/>
            <person name="Zhang X."/>
        </authorList>
    </citation>
    <scope>NUCLEOTIDE SEQUENCE [LARGE SCALE GENOMIC DNA]</scope>
    <source>
        <strain evidence="2 3">BP 5553</strain>
    </source>
</reference>
<dbReference type="AlphaFoldDB" id="A0A370TMT4"/>
<dbReference type="EMBL" id="NPIC01000004">
    <property type="protein sequence ID" value="RDL36825.1"/>
    <property type="molecule type" value="Genomic_DNA"/>
</dbReference>
<name>A0A370TMT4_9HELO</name>
<keyword evidence="3" id="KW-1185">Reference proteome</keyword>
<feature type="chain" id="PRO_5016769473" evidence="1">
    <location>
        <begin position="19"/>
        <end position="296"/>
    </location>
</feature>
<feature type="signal peptide" evidence="1">
    <location>
        <begin position="1"/>
        <end position="18"/>
    </location>
</feature>
<dbReference type="RefSeq" id="XP_031869481.1">
    <property type="nucleotide sequence ID" value="XM_032014800.1"/>
</dbReference>
<dbReference type="GeneID" id="43599026"/>
<evidence type="ECO:0000313" key="2">
    <source>
        <dbReference type="EMBL" id="RDL36825.1"/>
    </source>
</evidence>
<protein>
    <submittedName>
        <fullName evidence="2">Uncharacterized protein</fullName>
    </submittedName>
</protein>
<accession>A0A370TMT4</accession>